<evidence type="ECO:0000313" key="3">
    <source>
        <dbReference type="Proteomes" id="UP000315496"/>
    </source>
</evidence>
<evidence type="ECO:0000256" key="1">
    <source>
        <dbReference type="PROSITE-ProRule" id="PRU00023"/>
    </source>
</evidence>
<dbReference type="PROSITE" id="PS50088">
    <property type="entry name" value="ANK_REPEAT"/>
    <property type="match status" value="1"/>
</dbReference>
<dbReference type="SUPFAM" id="SSF48403">
    <property type="entry name" value="Ankyrin repeat"/>
    <property type="match status" value="2"/>
</dbReference>
<accession>A0A4Z1SUG3</accession>
<keyword evidence="3" id="KW-1185">Reference proteome</keyword>
<organism evidence="2 3">
    <name type="scientific">Giardia muris</name>
    <dbReference type="NCBI Taxonomy" id="5742"/>
    <lineage>
        <taxon>Eukaryota</taxon>
        <taxon>Metamonada</taxon>
        <taxon>Diplomonadida</taxon>
        <taxon>Hexamitidae</taxon>
        <taxon>Giardiinae</taxon>
        <taxon>Giardia</taxon>
    </lineage>
</organism>
<comment type="caution">
    <text evidence="2">The sequence shown here is derived from an EMBL/GenBank/DDBJ whole genome shotgun (WGS) entry which is preliminary data.</text>
</comment>
<feature type="repeat" description="ANK" evidence="1">
    <location>
        <begin position="468"/>
        <end position="500"/>
    </location>
</feature>
<proteinExistence type="predicted"/>
<dbReference type="OrthoDB" id="20872at2759"/>
<dbReference type="VEuPathDB" id="GiardiaDB:GMRT_11664"/>
<reference evidence="2 3" key="1">
    <citation type="submission" date="2019-05" db="EMBL/GenBank/DDBJ databases">
        <title>The compact genome of Giardia muris reveals important steps in the evolution of intestinal protozoan parasites.</title>
        <authorList>
            <person name="Xu F."/>
            <person name="Jimenez-Gonzalez A."/>
            <person name="Einarsson E."/>
            <person name="Astvaldsson A."/>
            <person name="Peirasmaki D."/>
            <person name="Eckmann L."/>
            <person name="Andersson J.O."/>
            <person name="Svard S.G."/>
            <person name="Jerlstrom-Hultqvist J."/>
        </authorList>
    </citation>
    <scope>NUCLEOTIDE SEQUENCE [LARGE SCALE GENOMIC DNA]</scope>
    <source>
        <strain evidence="2 3">Roberts-Thomson</strain>
    </source>
</reference>
<protein>
    <submittedName>
        <fullName evidence="2">Ankyrin repeat protein 1</fullName>
    </submittedName>
</protein>
<dbReference type="Gene3D" id="1.25.40.20">
    <property type="entry name" value="Ankyrin repeat-containing domain"/>
    <property type="match status" value="4"/>
</dbReference>
<dbReference type="PANTHER" id="PTHR24120">
    <property type="entry name" value="GH07239P"/>
    <property type="match status" value="1"/>
</dbReference>
<dbReference type="EMBL" id="VDLU01000001">
    <property type="protein sequence ID" value="TNJ29542.1"/>
    <property type="molecule type" value="Genomic_DNA"/>
</dbReference>
<keyword evidence="1" id="KW-0040">ANK repeat</keyword>
<dbReference type="PANTHER" id="PTHR24120:SF4">
    <property type="entry name" value="GH07239P"/>
    <property type="match status" value="1"/>
</dbReference>
<dbReference type="AlphaFoldDB" id="A0A4Z1SUG3"/>
<dbReference type="PROSITE" id="PS50297">
    <property type="entry name" value="ANK_REP_REGION"/>
    <property type="match status" value="1"/>
</dbReference>
<sequence>MGALCAKPASNALLEAIKVDDATETQANLNLLTEYNASSMVEAAIANKSSNAIVPLLNEIQRRQLTVDLTKRSGSMTELMQAAQAGDVDGVREHLHQVGACCTEQNGQTALWFAAKANSTECVKLLVVETCIQATCPRTALLEAAVHGNTQMAGLLTYQAGRATADGWTAMMEAARNNSCDIIKLLFSKERGRQTLEGNEYGGGMTALMIALLHGNIDAVKLLEGERDIMTPFGDSWRKIACDALQQAKDNPELFQRILACALKLETDPLLREIWAKNFSQLQGRIQSVTDDVLLDMVQIAKACGWADLLRILQEEMARRGLSGRRTRRTSLRGEGASAMTNLMRAARNGDVEGVKKYIDETGQRDPLDNERTALMYAAENGHAACVALLMNEARMQDKKGWSALIIAAWRGYEACVELLLAREAGLKTLRGETALIKAAERGHTKVVNLLAARENQLTTGPRYALGEGSTALMVAALYGHANVLRTLLRYDSDSKNADGISALDIAMQRLQKCRANGWETGAYEECVEVLGGKDAILSDSLLVRSGHFRITDLSPMNLANMNTMSFTLLAAQE</sequence>
<gene>
    <name evidence="2" type="ORF">GMRT_11664</name>
</gene>
<dbReference type="InterPro" id="IPR002110">
    <property type="entry name" value="Ankyrin_rpt"/>
</dbReference>
<evidence type="ECO:0000313" key="2">
    <source>
        <dbReference type="EMBL" id="TNJ29542.1"/>
    </source>
</evidence>
<dbReference type="Proteomes" id="UP000315496">
    <property type="component" value="Chromosome 1"/>
</dbReference>
<dbReference type="InterPro" id="IPR036770">
    <property type="entry name" value="Ankyrin_rpt-contain_sf"/>
</dbReference>
<dbReference type="SMART" id="SM00248">
    <property type="entry name" value="ANK"/>
    <property type="match status" value="9"/>
</dbReference>
<dbReference type="Pfam" id="PF12796">
    <property type="entry name" value="Ank_2"/>
    <property type="match status" value="4"/>
</dbReference>
<name>A0A4Z1SUG3_GIAMU</name>